<organism evidence="2 3">
    <name type="scientific">Aspergillus versicolor CBS 583.65</name>
    <dbReference type="NCBI Taxonomy" id="1036611"/>
    <lineage>
        <taxon>Eukaryota</taxon>
        <taxon>Fungi</taxon>
        <taxon>Dikarya</taxon>
        <taxon>Ascomycota</taxon>
        <taxon>Pezizomycotina</taxon>
        <taxon>Eurotiomycetes</taxon>
        <taxon>Eurotiomycetidae</taxon>
        <taxon>Eurotiales</taxon>
        <taxon>Aspergillaceae</taxon>
        <taxon>Aspergillus</taxon>
        <taxon>Aspergillus subgen. Nidulantes</taxon>
    </lineage>
</organism>
<dbReference type="Proteomes" id="UP000184073">
    <property type="component" value="Unassembled WGS sequence"/>
</dbReference>
<gene>
    <name evidence="2" type="ORF">ASPVEDRAFT_34054</name>
</gene>
<sequence length="116" mass="12387">MKLPISTSLVVITAALTTPAAAAHGCNKNTVSGPVVRYQVRSSDKVPDIPGICGGLWDNMKRFGECASASNTWCGDVDDGYLGWDFTSFVGCSDGMVSSTWYEATENQWGHIDCST</sequence>
<dbReference type="EMBL" id="KV878138">
    <property type="protein sequence ID" value="OJJ07876.1"/>
    <property type="molecule type" value="Genomic_DNA"/>
</dbReference>
<proteinExistence type="predicted"/>
<name>A0A1L9Q2D9_ASPVE</name>
<evidence type="ECO:0000256" key="1">
    <source>
        <dbReference type="SAM" id="SignalP"/>
    </source>
</evidence>
<evidence type="ECO:0000313" key="3">
    <source>
        <dbReference type="Proteomes" id="UP000184073"/>
    </source>
</evidence>
<dbReference type="VEuPathDB" id="FungiDB:ASPVEDRAFT_34054"/>
<dbReference type="GeneID" id="63726327"/>
<keyword evidence="1" id="KW-0732">Signal</keyword>
<keyword evidence="3" id="KW-1185">Reference proteome</keyword>
<dbReference type="OrthoDB" id="4386858at2759"/>
<reference evidence="3" key="1">
    <citation type="journal article" date="2017" name="Genome Biol.">
        <title>Comparative genomics reveals high biological diversity and specific adaptations in the industrially and medically important fungal genus Aspergillus.</title>
        <authorList>
            <person name="de Vries R.P."/>
            <person name="Riley R."/>
            <person name="Wiebenga A."/>
            <person name="Aguilar-Osorio G."/>
            <person name="Amillis S."/>
            <person name="Uchima C.A."/>
            <person name="Anderluh G."/>
            <person name="Asadollahi M."/>
            <person name="Askin M."/>
            <person name="Barry K."/>
            <person name="Battaglia E."/>
            <person name="Bayram O."/>
            <person name="Benocci T."/>
            <person name="Braus-Stromeyer S.A."/>
            <person name="Caldana C."/>
            <person name="Canovas D."/>
            <person name="Cerqueira G.C."/>
            <person name="Chen F."/>
            <person name="Chen W."/>
            <person name="Choi C."/>
            <person name="Clum A."/>
            <person name="Dos Santos R.A."/>
            <person name="Damasio A.R."/>
            <person name="Diallinas G."/>
            <person name="Emri T."/>
            <person name="Fekete E."/>
            <person name="Flipphi M."/>
            <person name="Freyberg S."/>
            <person name="Gallo A."/>
            <person name="Gournas C."/>
            <person name="Habgood R."/>
            <person name="Hainaut M."/>
            <person name="Harispe M.L."/>
            <person name="Henrissat B."/>
            <person name="Hilden K.S."/>
            <person name="Hope R."/>
            <person name="Hossain A."/>
            <person name="Karabika E."/>
            <person name="Karaffa L."/>
            <person name="Karanyi Z."/>
            <person name="Krasevec N."/>
            <person name="Kuo A."/>
            <person name="Kusch H."/>
            <person name="LaButti K."/>
            <person name="Lagendijk E.L."/>
            <person name="Lapidus A."/>
            <person name="Levasseur A."/>
            <person name="Lindquist E."/>
            <person name="Lipzen A."/>
            <person name="Logrieco A.F."/>
            <person name="MacCabe A."/>
            <person name="Maekelae M.R."/>
            <person name="Malavazi I."/>
            <person name="Melin P."/>
            <person name="Meyer V."/>
            <person name="Mielnichuk N."/>
            <person name="Miskei M."/>
            <person name="Molnar A.P."/>
            <person name="Mule G."/>
            <person name="Ngan C.Y."/>
            <person name="Orejas M."/>
            <person name="Orosz E."/>
            <person name="Ouedraogo J.P."/>
            <person name="Overkamp K.M."/>
            <person name="Park H.-S."/>
            <person name="Perrone G."/>
            <person name="Piumi F."/>
            <person name="Punt P.J."/>
            <person name="Ram A.F."/>
            <person name="Ramon A."/>
            <person name="Rauscher S."/>
            <person name="Record E."/>
            <person name="Riano-Pachon D.M."/>
            <person name="Robert V."/>
            <person name="Roehrig J."/>
            <person name="Ruller R."/>
            <person name="Salamov A."/>
            <person name="Salih N.S."/>
            <person name="Samson R.A."/>
            <person name="Sandor E."/>
            <person name="Sanguinetti M."/>
            <person name="Schuetze T."/>
            <person name="Sepcic K."/>
            <person name="Shelest E."/>
            <person name="Sherlock G."/>
            <person name="Sophianopoulou V."/>
            <person name="Squina F.M."/>
            <person name="Sun H."/>
            <person name="Susca A."/>
            <person name="Todd R.B."/>
            <person name="Tsang A."/>
            <person name="Unkles S.E."/>
            <person name="van de Wiele N."/>
            <person name="van Rossen-Uffink D."/>
            <person name="Oliveira J.V."/>
            <person name="Vesth T.C."/>
            <person name="Visser J."/>
            <person name="Yu J.-H."/>
            <person name="Zhou M."/>
            <person name="Andersen M.R."/>
            <person name="Archer D.B."/>
            <person name="Baker S.E."/>
            <person name="Benoit I."/>
            <person name="Brakhage A.A."/>
            <person name="Braus G.H."/>
            <person name="Fischer R."/>
            <person name="Frisvad J.C."/>
            <person name="Goldman G.H."/>
            <person name="Houbraken J."/>
            <person name="Oakley B."/>
            <person name="Pocsi I."/>
            <person name="Scazzocchio C."/>
            <person name="Seiboth B."/>
            <person name="vanKuyk P.A."/>
            <person name="Wortman J."/>
            <person name="Dyer P.S."/>
            <person name="Grigoriev I.V."/>
        </authorList>
    </citation>
    <scope>NUCLEOTIDE SEQUENCE [LARGE SCALE GENOMIC DNA]</scope>
    <source>
        <strain evidence="3">CBS 583.65</strain>
    </source>
</reference>
<feature type="chain" id="PRO_5013335885" evidence="1">
    <location>
        <begin position="23"/>
        <end position="116"/>
    </location>
</feature>
<protein>
    <submittedName>
        <fullName evidence="2">Uncharacterized protein</fullName>
    </submittedName>
</protein>
<feature type="signal peptide" evidence="1">
    <location>
        <begin position="1"/>
        <end position="22"/>
    </location>
</feature>
<dbReference type="AlphaFoldDB" id="A0A1L9Q2D9"/>
<evidence type="ECO:0000313" key="2">
    <source>
        <dbReference type="EMBL" id="OJJ07876.1"/>
    </source>
</evidence>
<accession>A0A1L9Q2D9</accession>
<dbReference type="RefSeq" id="XP_040673638.1">
    <property type="nucleotide sequence ID" value="XM_040810816.1"/>
</dbReference>